<evidence type="ECO:0000256" key="2">
    <source>
        <dbReference type="ARBA" id="ARBA00009045"/>
    </source>
</evidence>
<protein>
    <recommendedName>
        <fullName evidence="9">Peptidase S54 rhomboid domain-containing protein</fullName>
    </recommendedName>
</protein>
<reference evidence="10 11" key="1">
    <citation type="submission" date="2015-09" db="EMBL/GenBank/DDBJ databases">
        <title>Sorangium comparison.</title>
        <authorList>
            <person name="Zaburannyi N."/>
            <person name="Bunk B."/>
            <person name="Overmann J."/>
            <person name="Mueller R."/>
        </authorList>
    </citation>
    <scope>NUCLEOTIDE SEQUENCE [LARGE SCALE GENOMIC DNA]</scope>
    <source>
        <strain evidence="10 11">So ce26</strain>
    </source>
</reference>
<dbReference type="PANTHER" id="PTHR43731:SF14">
    <property type="entry name" value="PRESENILIN-ASSOCIATED RHOMBOID-LIKE PROTEIN, MITOCHONDRIAL"/>
    <property type="match status" value="1"/>
</dbReference>
<dbReference type="PANTHER" id="PTHR43731">
    <property type="entry name" value="RHOMBOID PROTEASE"/>
    <property type="match status" value="1"/>
</dbReference>
<sequence>MTARPPGARGRALHCPRCGALNGSDFDRCIRCGAQFSAPAPYAAQVRGILDGRSLLATKILGALTSFVFVGQLLAARAQGFGPLARWDRSNYLRFGALRIEPGEPFEPFRLLSAVFVHIDVLHFGMNMLSLGLLARAAEPAVGSARFAIAYVLTGLFGFAASAAWNLFVQPELMYTAGASGAVFGVLGLLLGWLLRRRDPRWKDLALQAAFYIVLFGFVVNAFSNEIRINNAAHLGGLVSGVLLGLSYAGPARGRYEGVVNLGALASVLACVAVLALAQRSPAWRAAEPRGRLSQLEAPPRGERPEGRPRPAPAIEGRRIGPVATTGPDGS</sequence>
<evidence type="ECO:0000256" key="4">
    <source>
        <dbReference type="ARBA" id="ARBA00022801"/>
    </source>
</evidence>
<accession>A0A2L0EPW0</accession>
<evidence type="ECO:0000256" key="3">
    <source>
        <dbReference type="ARBA" id="ARBA00022692"/>
    </source>
</evidence>
<dbReference type="Proteomes" id="UP000238348">
    <property type="component" value="Chromosome"/>
</dbReference>
<dbReference type="InterPro" id="IPR035952">
    <property type="entry name" value="Rhomboid-like_sf"/>
</dbReference>
<gene>
    <name evidence="10" type="ORF">SOCE26_027510</name>
</gene>
<dbReference type="InterPro" id="IPR022764">
    <property type="entry name" value="Peptidase_S54_rhomboid_dom"/>
</dbReference>
<feature type="transmembrane region" description="Helical" evidence="8">
    <location>
        <begin position="111"/>
        <end position="135"/>
    </location>
</feature>
<evidence type="ECO:0000256" key="1">
    <source>
        <dbReference type="ARBA" id="ARBA00004141"/>
    </source>
</evidence>
<dbReference type="AlphaFoldDB" id="A0A2L0EPW0"/>
<comment type="subcellular location">
    <subcellularLocation>
        <location evidence="1">Membrane</location>
        <topology evidence="1">Multi-pass membrane protein</topology>
    </subcellularLocation>
</comment>
<keyword evidence="6 8" id="KW-0472">Membrane</keyword>
<dbReference type="Gene3D" id="1.20.1540.10">
    <property type="entry name" value="Rhomboid-like"/>
    <property type="match status" value="1"/>
</dbReference>
<feature type="transmembrane region" description="Helical" evidence="8">
    <location>
        <begin position="174"/>
        <end position="193"/>
    </location>
</feature>
<dbReference type="Pfam" id="PF01694">
    <property type="entry name" value="Rhomboid"/>
    <property type="match status" value="1"/>
</dbReference>
<keyword evidence="5 8" id="KW-1133">Transmembrane helix</keyword>
<evidence type="ECO:0000313" key="10">
    <source>
        <dbReference type="EMBL" id="AUX41341.1"/>
    </source>
</evidence>
<feature type="transmembrane region" description="Helical" evidence="8">
    <location>
        <begin position="205"/>
        <end position="223"/>
    </location>
</feature>
<dbReference type="GO" id="GO:0004252">
    <property type="term" value="F:serine-type endopeptidase activity"/>
    <property type="evidence" value="ECO:0007669"/>
    <property type="project" value="InterPro"/>
</dbReference>
<feature type="transmembrane region" description="Helical" evidence="8">
    <location>
        <begin position="56"/>
        <end position="75"/>
    </location>
</feature>
<organism evidence="10 11">
    <name type="scientific">Sorangium cellulosum</name>
    <name type="common">Polyangium cellulosum</name>
    <dbReference type="NCBI Taxonomy" id="56"/>
    <lineage>
        <taxon>Bacteria</taxon>
        <taxon>Pseudomonadati</taxon>
        <taxon>Myxococcota</taxon>
        <taxon>Polyangia</taxon>
        <taxon>Polyangiales</taxon>
        <taxon>Polyangiaceae</taxon>
        <taxon>Sorangium</taxon>
    </lineage>
</organism>
<evidence type="ECO:0000256" key="8">
    <source>
        <dbReference type="SAM" id="Phobius"/>
    </source>
</evidence>
<name>A0A2L0EPW0_SORCE</name>
<evidence type="ECO:0000313" key="11">
    <source>
        <dbReference type="Proteomes" id="UP000238348"/>
    </source>
</evidence>
<evidence type="ECO:0000256" key="7">
    <source>
        <dbReference type="SAM" id="MobiDB-lite"/>
    </source>
</evidence>
<comment type="similarity">
    <text evidence="2">Belongs to the peptidase S54 family.</text>
</comment>
<feature type="transmembrane region" description="Helical" evidence="8">
    <location>
        <begin position="147"/>
        <end position="168"/>
    </location>
</feature>
<feature type="transmembrane region" description="Helical" evidence="8">
    <location>
        <begin position="229"/>
        <end position="246"/>
    </location>
</feature>
<evidence type="ECO:0000256" key="6">
    <source>
        <dbReference type="ARBA" id="ARBA00023136"/>
    </source>
</evidence>
<dbReference type="SUPFAM" id="SSF144091">
    <property type="entry name" value="Rhomboid-like"/>
    <property type="match status" value="1"/>
</dbReference>
<proteinExistence type="inferred from homology"/>
<keyword evidence="3 8" id="KW-0812">Transmembrane</keyword>
<dbReference type="InterPro" id="IPR050925">
    <property type="entry name" value="Rhomboid_protease_S54"/>
</dbReference>
<dbReference type="OrthoDB" id="9813074at2"/>
<dbReference type="EMBL" id="CP012673">
    <property type="protein sequence ID" value="AUX41341.1"/>
    <property type="molecule type" value="Genomic_DNA"/>
</dbReference>
<dbReference type="RefSeq" id="WP_104979485.1">
    <property type="nucleotide sequence ID" value="NZ_CP012673.1"/>
</dbReference>
<evidence type="ECO:0000256" key="5">
    <source>
        <dbReference type="ARBA" id="ARBA00022989"/>
    </source>
</evidence>
<feature type="compositionally biased region" description="Basic and acidic residues" evidence="7">
    <location>
        <begin position="300"/>
        <end position="309"/>
    </location>
</feature>
<dbReference type="GO" id="GO:0016020">
    <property type="term" value="C:membrane"/>
    <property type="evidence" value="ECO:0007669"/>
    <property type="project" value="UniProtKB-SubCell"/>
</dbReference>
<keyword evidence="4" id="KW-0378">Hydrolase</keyword>
<evidence type="ECO:0000259" key="9">
    <source>
        <dbReference type="Pfam" id="PF01694"/>
    </source>
</evidence>
<feature type="region of interest" description="Disordered" evidence="7">
    <location>
        <begin position="288"/>
        <end position="331"/>
    </location>
</feature>
<feature type="domain" description="Peptidase S54 rhomboid" evidence="9">
    <location>
        <begin position="107"/>
        <end position="246"/>
    </location>
</feature>
<feature type="transmembrane region" description="Helical" evidence="8">
    <location>
        <begin position="258"/>
        <end position="278"/>
    </location>
</feature>